<evidence type="ECO:0000313" key="8">
    <source>
        <dbReference type="Proteomes" id="UP000032735"/>
    </source>
</evidence>
<dbReference type="STRING" id="1354304.XPG1_1764"/>
<dbReference type="RefSeq" id="WP_045958619.1">
    <property type="nucleotide sequence ID" value="NZ_FO704551.1"/>
</dbReference>
<keyword evidence="4" id="KW-0281">Fimbrium</keyword>
<dbReference type="Proteomes" id="UP000032735">
    <property type="component" value="Chromosome"/>
</dbReference>
<sequence length="172" mass="18247">MKTTLLISSLFVSSVFMSAAHAIDGQIKFTGKITDSACKVDPSSANQTVNMGTIAANSFDGPSSTSSPSRFSIKLSECPKSNKSVQVKFDGQTDASRKYLALEGGNAAKGVAIALYEDDNNTPIPMFKSSRSQDLSDSKTQELHFIAKYIATSSPVTPGLGDAVTNFTITYN</sequence>
<dbReference type="OrthoDB" id="6466381at2"/>
<feature type="domain" description="Fimbrial-type adhesion" evidence="6">
    <location>
        <begin position="27"/>
        <end position="171"/>
    </location>
</feature>
<evidence type="ECO:0000259" key="6">
    <source>
        <dbReference type="Pfam" id="PF00419"/>
    </source>
</evidence>
<evidence type="ECO:0000313" key="7">
    <source>
        <dbReference type="EMBL" id="CDG21419.1"/>
    </source>
</evidence>
<reference evidence="7 8" key="1">
    <citation type="submission" date="2013-07" db="EMBL/GenBank/DDBJ databases">
        <authorList>
            <person name="Genoscope - CEA"/>
        </authorList>
    </citation>
    <scope>NUCLEOTIDE SEQUENCE [LARGE SCALE GENOMIC DNA]</scope>
    <source>
        <strain evidence="7 8">G6</strain>
    </source>
</reference>
<organism evidence="7 8">
    <name type="scientific">Xenorhabdus poinarii G6</name>
    <dbReference type="NCBI Taxonomy" id="1354304"/>
    <lineage>
        <taxon>Bacteria</taxon>
        <taxon>Pseudomonadati</taxon>
        <taxon>Pseudomonadota</taxon>
        <taxon>Gammaproteobacteria</taxon>
        <taxon>Enterobacterales</taxon>
        <taxon>Morganellaceae</taxon>
        <taxon>Xenorhabdus</taxon>
    </lineage>
</organism>
<evidence type="ECO:0000256" key="5">
    <source>
        <dbReference type="SAM" id="SignalP"/>
    </source>
</evidence>
<dbReference type="SUPFAM" id="SSF49401">
    <property type="entry name" value="Bacterial adhesins"/>
    <property type="match status" value="1"/>
</dbReference>
<evidence type="ECO:0000256" key="2">
    <source>
        <dbReference type="ARBA" id="ARBA00006671"/>
    </source>
</evidence>
<feature type="signal peptide" evidence="5">
    <location>
        <begin position="1"/>
        <end position="22"/>
    </location>
</feature>
<dbReference type="InterPro" id="IPR008966">
    <property type="entry name" value="Adhesion_dom_sf"/>
</dbReference>
<protein>
    <submittedName>
        <fullName evidence="7">Putative Fimbrial protein</fullName>
    </submittedName>
</protein>
<dbReference type="GO" id="GO:0009289">
    <property type="term" value="C:pilus"/>
    <property type="evidence" value="ECO:0007669"/>
    <property type="project" value="UniProtKB-SubCell"/>
</dbReference>
<dbReference type="InterPro" id="IPR036937">
    <property type="entry name" value="Adhesion_dom_fimbrial_sf"/>
</dbReference>
<evidence type="ECO:0000256" key="3">
    <source>
        <dbReference type="ARBA" id="ARBA00022729"/>
    </source>
</evidence>
<dbReference type="PANTHER" id="PTHR33420">
    <property type="entry name" value="FIMBRIAL SUBUNIT ELFA-RELATED"/>
    <property type="match status" value="1"/>
</dbReference>
<dbReference type="HOGENOM" id="CLU_088965_0_3_6"/>
<dbReference type="GO" id="GO:0043709">
    <property type="term" value="P:cell adhesion involved in single-species biofilm formation"/>
    <property type="evidence" value="ECO:0007669"/>
    <property type="project" value="TreeGrafter"/>
</dbReference>
<gene>
    <name evidence="7" type="ORF">XPG1_1764</name>
</gene>
<dbReference type="Pfam" id="PF00419">
    <property type="entry name" value="Fimbrial"/>
    <property type="match status" value="1"/>
</dbReference>
<accession>A0A068R309</accession>
<comment type="subcellular location">
    <subcellularLocation>
        <location evidence="1">Fimbrium</location>
    </subcellularLocation>
</comment>
<comment type="similarity">
    <text evidence="2">Belongs to the fimbrial protein family.</text>
</comment>
<dbReference type="PANTHER" id="PTHR33420:SF3">
    <property type="entry name" value="FIMBRIAL SUBUNIT ELFA"/>
    <property type="match status" value="1"/>
</dbReference>
<keyword evidence="8" id="KW-1185">Reference proteome</keyword>
<feature type="chain" id="PRO_5001652404" evidence="5">
    <location>
        <begin position="23"/>
        <end position="172"/>
    </location>
</feature>
<proteinExistence type="inferred from homology"/>
<dbReference type="AlphaFoldDB" id="A0A068R309"/>
<evidence type="ECO:0000256" key="1">
    <source>
        <dbReference type="ARBA" id="ARBA00004561"/>
    </source>
</evidence>
<dbReference type="EMBL" id="FO704551">
    <property type="protein sequence ID" value="CDG21419.1"/>
    <property type="molecule type" value="Genomic_DNA"/>
</dbReference>
<dbReference type="InterPro" id="IPR000259">
    <property type="entry name" value="Adhesion_dom_fimbrial"/>
</dbReference>
<evidence type="ECO:0000256" key="4">
    <source>
        <dbReference type="ARBA" id="ARBA00023263"/>
    </source>
</evidence>
<dbReference type="InterPro" id="IPR050263">
    <property type="entry name" value="Bact_Fimbrial_Adh_Pro"/>
</dbReference>
<keyword evidence="3 5" id="KW-0732">Signal</keyword>
<name>A0A068R309_9GAMM</name>
<dbReference type="KEGG" id="xpo:XPG1_1764"/>
<dbReference type="Gene3D" id="2.60.40.1090">
    <property type="entry name" value="Fimbrial-type adhesion domain"/>
    <property type="match status" value="1"/>
</dbReference>